<evidence type="ECO:0000259" key="3">
    <source>
        <dbReference type="Pfam" id="PF00501"/>
    </source>
</evidence>
<dbReference type="InterPro" id="IPR025110">
    <property type="entry name" value="AMP-bd_C"/>
</dbReference>
<dbReference type="EMBL" id="CAJVPY010004152">
    <property type="protein sequence ID" value="CAG8611492.1"/>
    <property type="molecule type" value="Genomic_DNA"/>
</dbReference>
<evidence type="ECO:0000256" key="1">
    <source>
        <dbReference type="ARBA" id="ARBA00006432"/>
    </source>
</evidence>
<dbReference type="Pfam" id="PF13193">
    <property type="entry name" value="AMP-binding_C"/>
    <property type="match status" value="1"/>
</dbReference>
<dbReference type="Gene3D" id="3.30.300.30">
    <property type="match status" value="1"/>
</dbReference>
<dbReference type="Pfam" id="PF00501">
    <property type="entry name" value="AMP-binding"/>
    <property type="match status" value="1"/>
</dbReference>
<feature type="domain" description="AMP-dependent synthetase/ligase" evidence="3">
    <location>
        <begin position="27"/>
        <end position="390"/>
    </location>
</feature>
<dbReference type="PANTHER" id="PTHR24096">
    <property type="entry name" value="LONG-CHAIN-FATTY-ACID--COA LIGASE"/>
    <property type="match status" value="1"/>
</dbReference>
<evidence type="ECO:0000313" key="6">
    <source>
        <dbReference type="Proteomes" id="UP000789405"/>
    </source>
</evidence>
<dbReference type="InterPro" id="IPR020845">
    <property type="entry name" value="AMP-binding_CS"/>
</dbReference>
<dbReference type="SUPFAM" id="SSF56801">
    <property type="entry name" value="Acetyl-CoA synthetase-like"/>
    <property type="match status" value="1"/>
</dbReference>
<evidence type="ECO:0000313" key="5">
    <source>
        <dbReference type="EMBL" id="CAG8611492.1"/>
    </source>
</evidence>
<comment type="caution">
    <text evidence="5">The sequence shown here is derived from an EMBL/GenBank/DDBJ whole genome shotgun (WGS) entry which is preliminary data.</text>
</comment>
<comment type="similarity">
    <text evidence="1">Belongs to the ATP-dependent AMP-binding enzyme family.</text>
</comment>
<dbReference type="Gene3D" id="3.40.50.980">
    <property type="match status" value="2"/>
</dbReference>
<proteinExistence type="inferred from homology"/>
<dbReference type="PANTHER" id="PTHR24096:SF149">
    <property type="entry name" value="AMP-BINDING DOMAIN-CONTAINING PROTEIN-RELATED"/>
    <property type="match status" value="1"/>
</dbReference>
<keyword evidence="2" id="KW-0436">Ligase</keyword>
<feature type="domain" description="AMP-binding enzyme C-terminal" evidence="4">
    <location>
        <begin position="419"/>
        <end position="499"/>
    </location>
</feature>
<dbReference type="PROSITE" id="PS00455">
    <property type="entry name" value="AMP_BINDING"/>
    <property type="match status" value="1"/>
</dbReference>
<evidence type="ECO:0000256" key="2">
    <source>
        <dbReference type="ARBA" id="ARBA00022598"/>
    </source>
</evidence>
<dbReference type="AlphaFoldDB" id="A0A9N9CTH1"/>
<name>A0A9N9CTH1_9GLOM</name>
<dbReference type="InterPro" id="IPR045851">
    <property type="entry name" value="AMP-bd_C_sf"/>
</dbReference>
<dbReference type="InterPro" id="IPR000873">
    <property type="entry name" value="AMP-dep_synth/lig_dom"/>
</dbReference>
<reference evidence="5" key="1">
    <citation type="submission" date="2021-06" db="EMBL/GenBank/DDBJ databases">
        <authorList>
            <person name="Kallberg Y."/>
            <person name="Tangrot J."/>
            <person name="Rosling A."/>
        </authorList>
    </citation>
    <scope>NUCLEOTIDE SEQUENCE</scope>
    <source>
        <strain evidence="5">MA453B</strain>
    </source>
</reference>
<dbReference type="GO" id="GO:0016405">
    <property type="term" value="F:CoA-ligase activity"/>
    <property type="evidence" value="ECO:0007669"/>
    <property type="project" value="TreeGrafter"/>
</dbReference>
<organism evidence="5 6">
    <name type="scientific">Dentiscutata erythropus</name>
    <dbReference type="NCBI Taxonomy" id="1348616"/>
    <lineage>
        <taxon>Eukaryota</taxon>
        <taxon>Fungi</taxon>
        <taxon>Fungi incertae sedis</taxon>
        <taxon>Mucoromycota</taxon>
        <taxon>Glomeromycotina</taxon>
        <taxon>Glomeromycetes</taxon>
        <taxon>Diversisporales</taxon>
        <taxon>Gigasporaceae</taxon>
        <taxon>Dentiscutata</taxon>
    </lineage>
</organism>
<dbReference type="OrthoDB" id="1898221at2759"/>
<protein>
    <submittedName>
        <fullName evidence="5">14525_t:CDS:1</fullName>
    </submittedName>
</protein>
<evidence type="ECO:0000259" key="4">
    <source>
        <dbReference type="Pfam" id="PF13193"/>
    </source>
</evidence>
<sequence>MIFKSSYPDLKIPQDGVYQYVTSNPNKIPDDKVIYVDGITGKGYTFGEFKHESKKFAAGLQDVLGFKRGDVLAIFSPNQVDYPITVLGTIAAGGKVTTANPKYKAAELFYQLNDSGATVLIVHPEILEVAIEASINAKIPASRVLLFGDKEIKGYKPYRSILIGDREIEPINYTPEEVKSTTAYILYTSGTTGNPKGVEHTHASIVFNQTQLINTECKLGPHSTVMGVTQFCHGYAFTLILHAALIHGATAIIHTNFSVETFCESIQKFKVNHIYAVPPVIHKLVNDPLAQQFNFSSMDTIASAGAPLVYQLEKKFYEMFKIPILQLYGLTETLATMHHPDPTKIIGPGSIGILFPNVKAKILSEDGHELGYNKLGELWIHGPNVMKGYLNNKEATGAVIDKDGFFKTGDIGFQVAPSELESVLLTHDAVSDAAVIGYYSEEESTEIPVAYVIIKEGYEQSQALAKEIQSFVNEKVAQHKKLRGGVLFIDRIPKSEAGKILKGLLREKLKMGLRKND</sequence>
<dbReference type="Gene3D" id="2.30.38.10">
    <property type="entry name" value="Luciferase, Domain 3"/>
    <property type="match status" value="1"/>
</dbReference>
<dbReference type="Proteomes" id="UP000789405">
    <property type="component" value="Unassembled WGS sequence"/>
</dbReference>
<gene>
    <name evidence="5" type="ORF">DERYTH_LOCUS8162</name>
</gene>
<accession>A0A9N9CTH1</accession>
<keyword evidence="6" id="KW-1185">Reference proteome</keyword>